<dbReference type="FunFam" id="3.30.70.270:FF:000001">
    <property type="entry name" value="Diguanylate cyclase domain protein"/>
    <property type="match status" value="1"/>
</dbReference>
<dbReference type="Gene3D" id="3.30.70.270">
    <property type="match status" value="1"/>
</dbReference>
<dbReference type="AlphaFoldDB" id="A0A3E1RE68"/>
<evidence type="ECO:0000259" key="1">
    <source>
        <dbReference type="PROSITE" id="PS50883"/>
    </source>
</evidence>
<dbReference type="InterPro" id="IPR043128">
    <property type="entry name" value="Rev_trsase/Diguanyl_cyclase"/>
</dbReference>
<feature type="domain" description="EAL" evidence="1">
    <location>
        <begin position="335"/>
        <end position="590"/>
    </location>
</feature>
<gene>
    <name evidence="3" type="ORF">DIC66_07355</name>
</gene>
<dbReference type="Proteomes" id="UP000260665">
    <property type="component" value="Unassembled WGS sequence"/>
</dbReference>
<dbReference type="InterPro" id="IPR052155">
    <property type="entry name" value="Biofilm_reg_signaling"/>
</dbReference>
<dbReference type="InterPro" id="IPR001633">
    <property type="entry name" value="EAL_dom"/>
</dbReference>
<dbReference type="PROSITE" id="PS50887">
    <property type="entry name" value="GGDEF"/>
    <property type="match status" value="1"/>
</dbReference>
<name>A0A3E1RE68_9BURK</name>
<dbReference type="InterPro" id="IPR000160">
    <property type="entry name" value="GGDEF_dom"/>
</dbReference>
<keyword evidence="4" id="KW-1185">Reference proteome</keyword>
<dbReference type="InterPro" id="IPR029787">
    <property type="entry name" value="Nucleotide_cyclase"/>
</dbReference>
<sequence>MAMALHIPTEPMRSTLRQASHVEHRDANHRLATLAQCQAQALLNATLEASPDAIAAISLQGALVSYNQRFVTLWGFDEASLEQARQGGLWQHCADRLMPDSARCDPGQALLPGMHDELQLLDGRVLECHVSERFLFDRLDCVVLQWHDITRRKRSEQLIWNQANFDALTGLPNRAMLQDRLNQEMIKAERSGYKLAVMFIDLDKFKEVNDTLGHDKGDVLLVEAARRIRDCVRPSDTVARLGGDEFVVVLSELADPRMASDVAHSILDQLAQPFDLCTVEAVISGSIGITLYPQDAQVIEGLFKNADQAMYVSKARGRNQCSYFTRELEVAALRRMELVAELRTALLQGQFFLVYQPIVDVHTGQVRKAEALVRWQHPRLGLVSPAEFIPLAEETGLIIDIGDWVFLEAVSRVKQLRAEHCADFQVSINKSAVQFSRDKGHPGTWIDKLKQHGLPGSAVTMEITESLLVDPNSEVKTTLLRYRDAGIQVAIDDFGTGYSSLSYLKRFDIDFLKIDQSFTRNLAPGSSDLAISQAIIAMSHALGLQVVAEGVETPEQFALLKDAGCDFVQGYWLSRPISAQALGELLQRGAFDLSCLAAA</sequence>
<accession>A0A3E1RE68</accession>
<dbReference type="SUPFAM" id="SSF141868">
    <property type="entry name" value="EAL domain-like"/>
    <property type="match status" value="1"/>
</dbReference>
<dbReference type="SMART" id="SM00052">
    <property type="entry name" value="EAL"/>
    <property type="match status" value="1"/>
</dbReference>
<dbReference type="PANTHER" id="PTHR44757">
    <property type="entry name" value="DIGUANYLATE CYCLASE DGCP"/>
    <property type="match status" value="1"/>
</dbReference>
<protein>
    <submittedName>
        <fullName evidence="3">GGDEF domain-containing protein</fullName>
    </submittedName>
</protein>
<reference evidence="3 4" key="1">
    <citation type="submission" date="2018-05" db="EMBL/GenBank/DDBJ databases">
        <title>Rhodoferax soyangensis sp.nov., isolated from an oligotrophic freshwater lake.</title>
        <authorList>
            <person name="Park M."/>
        </authorList>
    </citation>
    <scope>NUCLEOTIDE SEQUENCE [LARGE SCALE GENOMIC DNA]</scope>
    <source>
        <strain evidence="3 4">IMCC26218</strain>
    </source>
</reference>
<dbReference type="EMBL" id="QFZK01000003">
    <property type="protein sequence ID" value="RFO97666.1"/>
    <property type="molecule type" value="Genomic_DNA"/>
</dbReference>
<dbReference type="Pfam" id="PF00990">
    <property type="entry name" value="GGDEF"/>
    <property type="match status" value="1"/>
</dbReference>
<dbReference type="GO" id="GO:0003824">
    <property type="term" value="F:catalytic activity"/>
    <property type="evidence" value="ECO:0007669"/>
    <property type="project" value="UniProtKB-ARBA"/>
</dbReference>
<dbReference type="InterPro" id="IPR035919">
    <property type="entry name" value="EAL_sf"/>
</dbReference>
<dbReference type="CDD" id="cd01949">
    <property type="entry name" value="GGDEF"/>
    <property type="match status" value="1"/>
</dbReference>
<comment type="caution">
    <text evidence="3">The sequence shown here is derived from an EMBL/GenBank/DDBJ whole genome shotgun (WGS) entry which is preliminary data.</text>
</comment>
<dbReference type="InterPro" id="IPR000014">
    <property type="entry name" value="PAS"/>
</dbReference>
<dbReference type="InterPro" id="IPR035965">
    <property type="entry name" value="PAS-like_dom_sf"/>
</dbReference>
<dbReference type="PROSITE" id="PS50883">
    <property type="entry name" value="EAL"/>
    <property type="match status" value="1"/>
</dbReference>
<dbReference type="SUPFAM" id="SSF55073">
    <property type="entry name" value="Nucleotide cyclase"/>
    <property type="match status" value="1"/>
</dbReference>
<feature type="domain" description="GGDEF" evidence="2">
    <location>
        <begin position="193"/>
        <end position="326"/>
    </location>
</feature>
<organism evidence="3 4">
    <name type="scientific">Rhodoferax lacus</name>
    <dbReference type="NCBI Taxonomy" id="2184758"/>
    <lineage>
        <taxon>Bacteria</taxon>
        <taxon>Pseudomonadati</taxon>
        <taxon>Pseudomonadota</taxon>
        <taxon>Betaproteobacteria</taxon>
        <taxon>Burkholderiales</taxon>
        <taxon>Comamonadaceae</taxon>
        <taxon>Rhodoferax</taxon>
    </lineage>
</organism>
<dbReference type="PANTHER" id="PTHR44757:SF2">
    <property type="entry name" value="BIOFILM ARCHITECTURE MAINTENANCE PROTEIN MBAA"/>
    <property type="match status" value="1"/>
</dbReference>
<proteinExistence type="predicted"/>
<evidence type="ECO:0000313" key="4">
    <source>
        <dbReference type="Proteomes" id="UP000260665"/>
    </source>
</evidence>
<dbReference type="Pfam" id="PF00563">
    <property type="entry name" value="EAL"/>
    <property type="match status" value="1"/>
</dbReference>
<dbReference type="Gene3D" id="3.30.450.20">
    <property type="entry name" value="PAS domain"/>
    <property type="match status" value="1"/>
</dbReference>
<dbReference type="CDD" id="cd01948">
    <property type="entry name" value="EAL"/>
    <property type="match status" value="1"/>
</dbReference>
<dbReference type="NCBIfam" id="TIGR00229">
    <property type="entry name" value="sensory_box"/>
    <property type="match status" value="1"/>
</dbReference>
<evidence type="ECO:0000313" key="3">
    <source>
        <dbReference type="EMBL" id="RFO97666.1"/>
    </source>
</evidence>
<dbReference type="SMART" id="SM00267">
    <property type="entry name" value="GGDEF"/>
    <property type="match status" value="1"/>
</dbReference>
<dbReference type="NCBIfam" id="TIGR00254">
    <property type="entry name" value="GGDEF"/>
    <property type="match status" value="1"/>
</dbReference>
<dbReference type="Gene3D" id="3.20.20.450">
    <property type="entry name" value="EAL domain"/>
    <property type="match status" value="1"/>
</dbReference>
<evidence type="ECO:0000259" key="2">
    <source>
        <dbReference type="PROSITE" id="PS50887"/>
    </source>
</evidence>
<dbReference type="SUPFAM" id="SSF55785">
    <property type="entry name" value="PYP-like sensor domain (PAS domain)"/>
    <property type="match status" value="1"/>
</dbReference>